<evidence type="ECO:0000313" key="3">
    <source>
        <dbReference type="Proteomes" id="UP000693941"/>
    </source>
</evidence>
<organism evidence="2 3">
    <name type="scientific">Saccharolobus shibatae</name>
    <dbReference type="NCBI Taxonomy" id="2286"/>
    <lineage>
        <taxon>Archaea</taxon>
        <taxon>Thermoproteota</taxon>
        <taxon>Thermoprotei</taxon>
        <taxon>Sulfolobales</taxon>
        <taxon>Sulfolobaceae</taxon>
        <taxon>Saccharolobus</taxon>
    </lineage>
</organism>
<dbReference type="InterPro" id="IPR052548">
    <property type="entry name" value="Type_VII_TA_antitoxin"/>
</dbReference>
<dbReference type="GO" id="GO:0016779">
    <property type="term" value="F:nucleotidyltransferase activity"/>
    <property type="evidence" value="ECO:0007669"/>
    <property type="project" value="InterPro"/>
</dbReference>
<dbReference type="GeneID" id="65560378"/>
<dbReference type="PANTHER" id="PTHR33933:SF1">
    <property type="entry name" value="PROTEIN ADENYLYLTRANSFERASE MNTA-RELATED"/>
    <property type="match status" value="1"/>
</dbReference>
<keyword evidence="2" id="KW-0808">Transferase</keyword>
<dbReference type="InterPro" id="IPR002934">
    <property type="entry name" value="Polymerase_NTP_transf_dom"/>
</dbReference>
<accession>A0A8F5GXB7</accession>
<protein>
    <submittedName>
        <fullName evidence="2">Nucleotidyltransferase domain protein</fullName>
    </submittedName>
</protein>
<gene>
    <name evidence="2" type="ORF">J5U21_01933</name>
</gene>
<proteinExistence type="predicted"/>
<sequence length="163" mass="19283">MIREPYATLLNNMIKIMKEEFKDDLISVVLYGSVARGDNRNDSDVDILIVMDNLPRDSMLKRIRLFETKVEDKLNLDEYWNKGYYVSLSPILKTPEEAGKISPLYLDMVYDALILYDKDEFFTKILQKLKERLTELGAERVRMGKKWYWILKKDSRFGETVEL</sequence>
<dbReference type="CDD" id="cd05403">
    <property type="entry name" value="NT_KNTase_like"/>
    <property type="match status" value="1"/>
</dbReference>
<dbReference type="Proteomes" id="UP000693941">
    <property type="component" value="Chromosome"/>
</dbReference>
<feature type="domain" description="Polymerase nucleotidyl transferase" evidence="1">
    <location>
        <begin position="11"/>
        <end position="89"/>
    </location>
</feature>
<reference evidence="2" key="1">
    <citation type="journal article" date="2021" name="Environ. Microbiol.">
        <title>New insights into the diversity and evolution of the archaeal mobilome from three complete genomes of Saccharolobus shibatae.</title>
        <authorList>
            <person name="Medvedeva S."/>
            <person name="Brandt D."/>
            <person name="Cvirkaite-Krupovic V."/>
            <person name="Liu Y."/>
            <person name="Severinov K."/>
            <person name="Ishino S."/>
            <person name="Ishino Y."/>
            <person name="Prangishvili D."/>
            <person name="Kalinowski J."/>
            <person name="Krupovic M."/>
        </authorList>
    </citation>
    <scope>NUCLEOTIDE SEQUENCE</scope>
    <source>
        <strain evidence="2">BEU9</strain>
    </source>
</reference>
<dbReference type="Pfam" id="PF01909">
    <property type="entry name" value="NTP_transf_2"/>
    <property type="match status" value="1"/>
</dbReference>
<dbReference type="RefSeq" id="WP_218260590.1">
    <property type="nucleotide sequence ID" value="NZ_CP077715.1"/>
</dbReference>
<dbReference type="AlphaFoldDB" id="A0A8F5GXB7"/>
<name>A0A8F5GXB7_9CREN</name>
<dbReference type="PANTHER" id="PTHR33933">
    <property type="entry name" value="NUCLEOTIDYLTRANSFERASE"/>
    <property type="match status" value="1"/>
</dbReference>
<evidence type="ECO:0000259" key="1">
    <source>
        <dbReference type="Pfam" id="PF01909"/>
    </source>
</evidence>
<evidence type="ECO:0000313" key="2">
    <source>
        <dbReference type="EMBL" id="QXJ32282.1"/>
    </source>
</evidence>
<dbReference type="EMBL" id="CP077715">
    <property type="protein sequence ID" value="QXJ32282.1"/>
    <property type="molecule type" value="Genomic_DNA"/>
</dbReference>